<comment type="caution">
    <text evidence="1">The sequence shown here is derived from an EMBL/GenBank/DDBJ whole genome shotgun (WGS) entry which is preliminary data.</text>
</comment>
<protein>
    <submittedName>
        <fullName evidence="1">Uncharacterized protein</fullName>
    </submittedName>
</protein>
<dbReference type="OrthoDB" id="86940at2"/>
<keyword evidence="2" id="KW-1185">Reference proteome</keyword>
<reference evidence="1 2" key="1">
    <citation type="submission" date="2020-08" db="EMBL/GenBank/DDBJ databases">
        <title>Genomic Encyclopedia of Type Strains, Phase IV (KMG-IV): sequencing the most valuable type-strain genomes for metagenomic binning, comparative biology and taxonomic classification.</title>
        <authorList>
            <person name="Goeker M."/>
        </authorList>
    </citation>
    <scope>NUCLEOTIDE SEQUENCE [LARGE SCALE GENOMIC DNA]</scope>
    <source>
        <strain evidence="1 2">DSM 23958</strain>
    </source>
</reference>
<dbReference type="AlphaFoldDB" id="A0A840S6B5"/>
<proteinExistence type="predicted"/>
<accession>A0A840S6B5</accession>
<dbReference type="RefSeq" id="WP_138854857.1">
    <property type="nucleotide sequence ID" value="NZ_CP040709.1"/>
</dbReference>
<name>A0A840S6B5_9BURK</name>
<dbReference type="Proteomes" id="UP000554837">
    <property type="component" value="Unassembled WGS sequence"/>
</dbReference>
<gene>
    <name evidence="1" type="ORF">HNQ51_002451</name>
</gene>
<dbReference type="EMBL" id="JACHHO010000003">
    <property type="protein sequence ID" value="MBB5205132.1"/>
    <property type="molecule type" value="Genomic_DNA"/>
</dbReference>
<organism evidence="1 2">
    <name type="scientific">Inhella inkyongensis</name>
    <dbReference type="NCBI Taxonomy" id="392593"/>
    <lineage>
        <taxon>Bacteria</taxon>
        <taxon>Pseudomonadati</taxon>
        <taxon>Pseudomonadota</taxon>
        <taxon>Betaproteobacteria</taxon>
        <taxon>Burkholderiales</taxon>
        <taxon>Sphaerotilaceae</taxon>
        <taxon>Inhella</taxon>
    </lineage>
</organism>
<evidence type="ECO:0000313" key="2">
    <source>
        <dbReference type="Proteomes" id="UP000554837"/>
    </source>
</evidence>
<evidence type="ECO:0000313" key="1">
    <source>
        <dbReference type="EMBL" id="MBB5205132.1"/>
    </source>
</evidence>
<sequence length="229" mass="26179">MLKLVFIVFIASGTNAFGQVEPRTAKSPSEFVPAGYVVVQKIQGDLNKDNQADFVLIIKAADKANFVKDESRGELDRNRRGIIIALRTKDRYELALENRECFSSENEDGGVYFSPELGVFIEKGNLRVHYFHGRYGFWAYQFRYQNADFELVGYDSSQNDGPIVEKSISINLITKKMLVKENVNRNAEEGRDEKFKETWRKFTLSKPIKLRGIADFDGLEIEKMLGSVQ</sequence>